<sequence length="403" mass="42467">MSRESPDCSGLRPPVTFQWLGGVTGSPPREDLVLTAVRPCLSAGIALVGASVIAVTPISPAPLEKAPASYAVQLAAIPSPLQLYPQVFVKSLLNTGALLEQYFSDPFPIIRATLENQAAAFEEAVLALQIGRFDEFFAAAADIVLQPLKSVGQSIGQVVSYLGLVLDQPGGPQYLFNIAFSPLLNGVAATGLAIADVFEAITTFDVIGVVNAVINIPARIIDGVLNGVPEDFLFGGYYVPALLTPEETSLPPGLISQAIFLDQYVGEAIAAQGPAAINEWSGPEAQTMMLSTDPETELVAVQEQLPTEDEAVLEEKGPVAEELDLTTPDVPGEDVSEEDVLGEEVSEEDMLGEDFAEEADDLVEEEPAPAQEQALPDTELADDEPSSPAPTDEANNPGTEAND</sequence>
<accession>A0A5S9R3S4</accession>
<evidence type="ECO:0008006" key="4">
    <source>
        <dbReference type="Google" id="ProtNLM"/>
    </source>
</evidence>
<protein>
    <recommendedName>
        <fullName evidence="4">PE-PGRS family protein</fullName>
    </recommendedName>
</protein>
<feature type="compositionally biased region" description="Polar residues" evidence="1">
    <location>
        <begin position="393"/>
        <end position="403"/>
    </location>
</feature>
<feature type="compositionally biased region" description="Acidic residues" evidence="1">
    <location>
        <begin position="331"/>
        <end position="367"/>
    </location>
</feature>
<dbReference type="EMBL" id="CACSIP010000034">
    <property type="protein sequence ID" value="CAA0128566.1"/>
    <property type="molecule type" value="Genomic_DNA"/>
</dbReference>
<dbReference type="AlphaFoldDB" id="A0A5S9R3S4"/>
<evidence type="ECO:0000313" key="3">
    <source>
        <dbReference type="Proteomes" id="UP000430146"/>
    </source>
</evidence>
<evidence type="ECO:0000256" key="1">
    <source>
        <dbReference type="SAM" id="MobiDB-lite"/>
    </source>
</evidence>
<proteinExistence type="predicted"/>
<feature type="region of interest" description="Disordered" evidence="1">
    <location>
        <begin position="316"/>
        <end position="403"/>
    </location>
</feature>
<gene>
    <name evidence="2" type="ORF">AELLOGFF_01442</name>
</gene>
<organism evidence="2 3">
    <name type="scientific">Mycolicibacterium vanbaalenii</name>
    <name type="common">Mycobacterium vanbaalenii</name>
    <dbReference type="NCBI Taxonomy" id="110539"/>
    <lineage>
        <taxon>Bacteria</taxon>
        <taxon>Bacillati</taxon>
        <taxon>Actinomycetota</taxon>
        <taxon>Actinomycetes</taxon>
        <taxon>Mycobacteriales</taxon>
        <taxon>Mycobacteriaceae</taxon>
        <taxon>Mycolicibacterium</taxon>
    </lineage>
</organism>
<reference evidence="2 3" key="1">
    <citation type="submission" date="2019-11" db="EMBL/GenBank/DDBJ databases">
        <authorList>
            <person name="Holert J."/>
        </authorList>
    </citation>
    <scope>NUCLEOTIDE SEQUENCE [LARGE SCALE GENOMIC DNA]</scope>
    <source>
        <strain evidence="2">BC8_1</strain>
    </source>
</reference>
<keyword evidence="3" id="KW-1185">Reference proteome</keyword>
<name>A0A5S9R3S4_MYCVN</name>
<evidence type="ECO:0000313" key="2">
    <source>
        <dbReference type="EMBL" id="CAA0128566.1"/>
    </source>
</evidence>
<dbReference type="Proteomes" id="UP000430146">
    <property type="component" value="Unassembled WGS sequence"/>
</dbReference>